<feature type="region of interest" description="Disordered" evidence="1">
    <location>
        <begin position="677"/>
        <end position="697"/>
    </location>
</feature>
<name>A0A0L0FTN1_9EUKA</name>
<feature type="transmembrane region" description="Helical" evidence="2">
    <location>
        <begin position="1379"/>
        <end position="1405"/>
    </location>
</feature>
<dbReference type="eggNOG" id="ENOG502S5PR">
    <property type="taxonomic scope" value="Eukaryota"/>
</dbReference>
<dbReference type="PANTHER" id="PTHR43081:SF1">
    <property type="entry name" value="ADENYLATE CYCLASE, TERMINAL-DIFFERENTIATION SPECIFIC"/>
    <property type="match status" value="1"/>
</dbReference>
<feature type="domain" description="Guanylate cyclase" evidence="3">
    <location>
        <begin position="1486"/>
        <end position="1618"/>
    </location>
</feature>
<dbReference type="Gene3D" id="3.30.70.1230">
    <property type="entry name" value="Nucleotide cyclase"/>
    <property type="match status" value="1"/>
</dbReference>
<sequence length="1804" mass="196408">MPHKKRDGVRWLSKKVTSLSLSSGGVSGSNGSASQPEIQVRELLGGYIKLEFGATGHSNQGIKVLEAVLAEVVPQHTYTVDGEQKPSEQETNDTSTRNEGGVDAIRRANSCALYKTPLAKATDKDVSRLSDLHSIKVPSPRSPVEAEESNSKCMLPANTPTDLSETSNWLRRSAVVPDEGCIYTVAGGIAQPLTSGITAPPSAIIAQDVDIPIQQSAVRRNSGGGHRRQTRYGSTTELPSLINIDEGSSKEDLDVLSIGVSAKAGETTTDINHNDAFSEETLAPDELNRARTHSQSSSQSTAQHARQSLPFTRRLSLYNNVDVGADTDSGVTEGSHCTEKCCKGCHSGNCCGSVYGSVCSAHEDTERLRGHAIRQATSADIVYSMDADTNSIHTPSYSQARSDRSDGGRIQQLQKAESTGCILTPVVARGANGLAKHSKADDRHARDTARTLGLQATRIHSHSPAAQARLHRHIGITSGCFPFDIPDNSTPLNKAGISVGKHNFEGEHTRLDSRLLAKRWTSNTKMRRSSSPEAYTQTQTANSGTRLANDAQLPCNSTQNTPIDTEIRGLGRSAFSVYVFLDHSDGSTTAGNANTSTTVVDAQKPLDYLETVGNATPSWGMLPLASPFGSKQTSECSDVIGDYASVAAFVEAIATGEDVGSFKRMMGVKPSNTLKATSSVGSIDGRRPGSSYDHVPPVRRHSTARIPISVASVDDTRGQSEEVVGEGSARVHSQWGIKHALRAKSVDRGARVYNPAWDEQLYVDTHKYTRGSRVRGGLKRVQSKDTSGSDHTNHSHSLSLSQSGERSNSSPLLSGARSGGKAPVPRQIMPTSSTENSVHIVNDLGVVDELDRMLVSTTTLVVVLLQGDSVVGGVSIPLRNITPREMWIELAPVSTVYVEVLERILKSRRLAKTHQLTQMMHINDNTALQQRRKSAEQEGNRSYFHKLMSLRMFLVLLSLCSVLCIVVVTAAVMYNVTMDGLENSYKVVASRIWLRLANDVQGELYLPELLTRTTASTFYNDNIDPQSSADVITYTLRRSWNETRFLNSVHTNNLFVGSIEEYFYATYTQASAVNASVDVLSVAIQNSLISDDTIASGVRNDSLVNPLIRFGPNETCIDLETPQCSVYNTSNIVRVVDGFIVTSRPWFLGAAEKFGTFWSSVYSFTANAALGVTVAIRVPFELDLPVKYVVGADMTLEYLSSKLRSGFLRQNERSNGYAMIISPSNGEMVAVTMEDPETLLFSEVNCSNGLDSTLERYRVVDHDNERISNVGSFLIDLCEEESVCYLTHVDLEPSTQNCPNALPADSDCLDPNTAQLFACQPPIAAFVNATSVPPSNVSNIYVMPNKDILSIGTHSGSDLAVIIAVVIPFEDYGAFYSRVLTITVSLGVIIIIGSLVVSSIVAQIATKPLVECTRNLTNFSHLDFSTPIDSAGINSPLKEIANIYAVMSLMRRSLRSFSKYVPPDVVRLLVKSGLEAKRGGQNRIITSFCTDVVDFTSICEGLSVDQLDILLGDYLMDMSHIVHDCKGVVDKYIGDSIVAIWNAPEIVVDHARLACEAALLCQAKLALLRSKWTVAGLPPFYQRIGIHTGQSVVGNIGSNRRLNYTALGTNVDFASKLEENNKRYGTAILISDVTQNRVKDYFLTRPVDDMVLPGVNPRWCRVYELVAHLEIASAESVVRCESFERAFTTLHDKSDPVLAIRLLNEYREKYLRTNGSAGAGGDGVGQEDLPANQDYVYDKVFDLLYERCMKHKDMRRQRDSLVFTEYSSRRNSVASDGSANCSAVAEGAANDNLLGKSGVHWHQD</sequence>
<keyword evidence="5" id="KW-1185">Reference proteome</keyword>
<evidence type="ECO:0000256" key="2">
    <source>
        <dbReference type="SAM" id="Phobius"/>
    </source>
</evidence>
<feature type="compositionally biased region" description="Polar residues" evidence="1">
    <location>
        <begin position="523"/>
        <end position="546"/>
    </location>
</feature>
<dbReference type="Gene3D" id="3.30.450.20">
    <property type="entry name" value="PAS domain"/>
    <property type="match status" value="1"/>
</dbReference>
<gene>
    <name evidence="4" type="ORF">SARC_07470</name>
</gene>
<dbReference type="RefSeq" id="XP_014154059.1">
    <property type="nucleotide sequence ID" value="XM_014298584.1"/>
</dbReference>
<evidence type="ECO:0000313" key="5">
    <source>
        <dbReference type="Proteomes" id="UP000054560"/>
    </source>
</evidence>
<dbReference type="InterPro" id="IPR001054">
    <property type="entry name" value="A/G_cyclase"/>
</dbReference>
<proteinExistence type="predicted"/>
<protein>
    <recommendedName>
        <fullName evidence="3">Guanylate cyclase domain-containing protein</fullName>
    </recommendedName>
</protein>
<dbReference type="SUPFAM" id="SSF55073">
    <property type="entry name" value="Nucleotide cyclase"/>
    <property type="match status" value="1"/>
</dbReference>
<feature type="transmembrane region" description="Helical" evidence="2">
    <location>
        <begin position="953"/>
        <end position="974"/>
    </location>
</feature>
<organism evidence="4 5">
    <name type="scientific">Sphaeroforma arctica JP610</name>
    <dbReference type="NCBI Taxonomy" id="667725"/>
    <lineage>
        <taxon>Eukaryota</taxon>
        <taxon>Ichthyosporea</taxon>
        <taxon>Ichthyophonida</taxon>
        <taxon>Sphaeroforma</taxon>
    </lineage>
</organism>
<dbReference type="PANTHER" id="PTHR43081">
    <property type="entry name" value="ADENYLATE CYCLASE, TERMINAL-DIFFERENTIATION SPECIFIC-RELATED"/>
    <property type="match status" value="1"/>
</dbReference>
<feature type="region of interest" description="Disordered" evidence="1">
    <location>
        <begin position="78"/>
        <end position="102"/>
    </location>
</feature>
<feature type="compositionally biased region" description="Polar residues" evidence="1">
    <location>
        <begin position="794"/>
        <end position="812"/>
    </location>
</feature>
<dbReference type="Pfam" id="PF00211">
    <property type="entry name" value="Guanylate_cyc"/>
    <property type="match status" value="1"/>
</dbReference>
<reference evidence="4 5" key="1">
    <citation type="submission" date="2011-02" db="EMBL/GenBank/DDBJ databases">
        <title>The Genome Sequence of Sphaeroforma arctica JP610.</title>
        <authorList>
            <consortium name="The Broad Institute Genome Sequencing Platform"/>
            <person name="Russ C."/>
            <person name="Cuomo C."/>
            <person name="Young S.K."/>
            <person name="Zeng Q."/>
            <person name="Gargeya S."/>
            <person name="Alvarado L."/>
            <person name="Berlin A."/>
            <person name="Chapman S.B."/>
            <person name="Chen Z."/>
            <person name="Freedman E."/>
            <person name="Gellesch M."/>
            <person name="Goldberg J."/>
            <person name="Griggs A."/>
            <person name="Gujja S."/>
            <person name="Heilman E."/>
            <person name="Heiman D."/>
            <person name="Howarth C."/>
            <person name="Mehta T."/>
            <person name="Neiman D."/>
            <person name="Pearson M."/>
            <person name="Roberts A."/>
            <person name="Saif S."/>
            <person name="Shea T."/>
            <person name="Shenoy N."/>
            <person name="Sisk P."/>
            <person name="Stolte C."/>
            <person name="Sykes S."/>
            <person name="White J."/>
            <person name="Yandava C."/>
            <person name="Burger G."/>
            <person name="Gray M.W."/>
            <person name="Holland P.W.H."/>
            <person name="King N."/>
            <person name="Lang F.B.F."/>
            <person name="Roger A.J."/>
            <person name="Ruiz-Trillo I."/>
            <person name="Haas B."/>
            <person name="Nusbaum C."/>
            <person name="Birren B."/>
        </authorList>
    </citation>
    <scope>NUCLEOTIDE SEQUENCE [LARGE SCALE GENOMIC DNA]</scope>
    <source>
        <strain evidence="4 5">JP610</strain>
    </source>
</reference>
<feature type="region of interest" description="Disordered" evidence="1">
    <location>
        <begin position="137"/>
        <end position="164"/>
    </location>
</feature>
<feature type="compositionally biased region" description="Low complexity" evidence="1">
    <location>
        <begin position="293"/>
        <end position="308"/>
    </location>
</feature>
<keyword evidence="2" id="KW-0812">Transmembrane</keyword>
<dbReference type="EMBL" id="KQ242191">
    <property type="protein sequence ID" value="KNC80157.1"/>
    <property type="molecule type" value="Genomic_DNA"/>
</dbReference>
<dbReference type="InterPro" id="IPR029787">
    <property type="entry name" value="Nucleotide_cyclase"/>
</dbReference>
<keyword evidence="2" id="KW-0472">Membrane</keyword>
<keyword evidence="2" id="KW-1133">Transmembrane helix</keyword>
<feature type="region of interest" description="Disordered" evidence="1">
    <location>
        <begin position="523"/>
        <end position="560"/>
    </location>
</feature>
<dbReference type="InterPro" id="IPR050697">
    <property type="entry name" value="Adenylyl/Guanylyl_Cyclase_3/4"/>
</dbReference>
<dbReference type="SMART" id="SM00044">
    <property type="entry name" value="CYCc"/>
    <property type="match status" value="1"/>
</dbReference>
<accession>A0A0L0FTN1</accession>
<dbReference type="PROSITE" id="PS50125">
    <property type="entry name" value="GUANYLATE_CYCLASE_2"/>
    <property type="match status" value="1"/>
</dbReference>
<evidence type="ECO:0000259" key="3">
    <source>
        <dbReference type="PROSITE" id="PS50125"/>
    </source>
</evidence>
<dbReference type="STRING" id="667725.A0A0L0FTN1"/>
<feature type="region of interest" description="Disordered" evidence="1">
    <location>
        <begin position="288"/>
        <end position="309"/>
    </location>
</feature>
<evidence type="ECO:0000256" key="1">
    <source>
        <dbReference type="SAM" id="MobiDB-lite"/>
    </source>
</evidence>
<dbReference type="GO" id="GO:0035556">
    <property type="term" value="P:intracellular signal transduction"/>
    <property type="evidence" value="ECO:0007669"/>
    <property type="project" value="InterPro"/>
</dbReference>
<dbReference type="GO" id="GO:0009190">
    <property type="term" value="P:cyclic nucleotide biosynthetic process"/>
    <property type="evidence" value="ECO:0007669"/>
    <property type="project" value="InterPro"/>
</dbReference>
<dbReference type="CDD" id="cd07302">
    <property type="entry name" value="CHD"/>
    <property type="match status" value="1"/>
</dbReference>
<evidence type="ECO:0000313" key="4">
    <source>
        <dbReference type="EMBL" id="KNC80157.1"/>
    </source>
</evidence>
<feature type="region of interest" description="Disordered" evidence="1">
    <location>
        <begin position="772"/>
        <end position="834"/>
    </location>
</feature>
<dbReference type="GeneID" id="25907974"/>
<dbReference type="Proteomes" id="UP000054560">
    <property type="component" value="Unassembled WGS sequence"/>
</dbReference>